<dbReference type="Gene3D" id="1.20.120.1630">
    <property type="match status" value="1"/>
</dbReference>
<gene>
    <name evidence="6" type="ORF">GM661_14505</name>
</gene>
<dbReference type="EMBL" id="CP046640">
    <property type="protein sequence ID" value="QTL99082.1"/>
    <property type="molecule type" value="Genomic_DNA"/>
</dbReference>
<keyword evidence="2 5" id="KW-0812">Transmembrane</keyword>
<name>A0A8A7KML7_9FIRM</name>
<dbReference type="Pfam" id="PF04191">
    <property type="entry name" value="PEMT"/>
    <property type="match status" value="1"/>
</dbReference>
<evidence type="ECO:0000256" key="5">
    <source>
        <dbReference type="SAM" id="Phobius"/>
    </source>
</evidence>
<evidence type="ECO:0000256" key="2">
    <source>
        <dbReference type="ARBA" id="ARBA00022692"/>
    </source>
</evidence>
<evidence type="ECO:0000313" key="6">
    <source>
        <dbReference type="EMBL" id="QTL99082.1"/>
    </source>
</evidence>
<dbReference type="RefSeq" id="WP_230867477.1">
    <property type="nucleotide sequence ID" value="NZ_CP046640.1"/>
</dbReference>
<dbReference type="AlphaFoldDB" id="A0A8A7KML7"/>
<sequence>MKIIEYYLNLKPNIMMSFGFILIIFIGFLGEYFSWARIPYQPLSNIIGGIIFITGWLFHKHCHSFHKKAHLRSDQIKSIIKSGPFAIIRHPMYLSLILMYLGVSMTWGIIWMFIPFIVFSSFIIIIAIREETYLLNELGSEYKDYIDEVSWRFIPKLF</sequence>
<dbReference type="PROSITE" id="PS50244">
    <property type="entry name" value="S5A_REDUCTASE"/>
    <property type="match status" value="1"/>
</dbReference>
<feature type="transmembrane region" description="Helical" evidence="5">
    <location>
        <begin position="79"/>
        <end position="103"/>
    </location>
</feature>
<proteinExistence type="predicted"/>
<dbReference type="GO" id="GO:0012505">
    <property type="term" value="C:endomembrane system"/>
    <property type="evidence" value="ECO:0007669"/>
    <property type="project" value="UniProtKB-SubCell"/>
</dbReference>
<feature type="transmembrane region" description="Helical" evidence="5">
    <location>
        <begin position="12"/>
        <end position="33"/>
    </location>
</feature>
<comment type="subcellular location">
    <subcellularLocation>
        <location evidence="1">Endomembrane system</location>
        <topology evidence="1">Multi-pass membrane protein</topology>
    </subcellularLocation>
</comment>
<protein>
    <recommendedName>
        <fullName evidence="8">Isoprenylcysteine carboxyl methyltransferase</fullName>
    </recommendedName>
</protein>
<dbReference type="PANTHER" id="PTHR43847">
    <property type="entry name" value="BLL3993 PROTEIN"/>
    <property type="match status" value="1"/>
</dbReference>
<dbReference type="KEGG" id="ifn:GM661_14505"/>
<evidence type="ECO:0000256" key="4">
    <source>
        <dbReference type="ARBA" id="ARBA00023136"/>
    </source>
</evidence>
<dbReference type="PANTHER" id="PTHR43847:SF1">
    <property type="entry name" value="BLL3993 PROTEIN"/>
    <property type="match status" value="1"/>
</dbReference>
<accession>A0A8A7KML7</accession>
<organism evidence="6 7">
    <name type="scientific">Iocasia fonsfrigidae</name>
    <dbReference type="NCBI Taxonomy" id="2682810"/>
    <lineage>
        <taxon>Bacteria</taxon>
        <taxon>Bacillati</taxon>
        <taxon>Bacillota</taxon>
        <taxon>Clostridia</taxon>
        <taxon>Halanaerobiales</taxon>
        <taxon>Halanaerobiaceae</taxon>
        <taxon>Iocasia</taxon>
    </lineage>
</organism>
<dbReference type="InterPro" id="IPR052527">
    <property type="entry name" value="Metal_cation-efflux_comp"/>
</dbReference>
<keyword evidence="3 5" id="KW-1133">Transmembrane helix</keyword>
<evidence type="ECO:0008006" key="8">
    <source>
        <dbReference type="Google" id="ProtNLM"/>
    </source>
</evidence>
<evidence type="ECO:0000256" key="3">
    <source>
        <dbReference type="ARBA" id="ARBA00022989"/>
    </source>
</evidence>
<dbReference type="Proteomes" id="UP000665020">
    <property type="component" value="Chromosome"/>
</dbReference>
<feature type="transmembrane region" description="Helical" evidence="5">
    <location>
        <begin position="109"/>
        <end position="128"/>
    </location>
</feature>
<dbReference type="InterPro" id="IPR007318">
    <property type="entry name" value="Phopholipid_MeTrfase"/>
</dbReference>
<keyword evidence="4 5" id="KW-0472">Membrane</keyword>
<evidence type="ECO:0000313" key="7">
    <source>
        <dbReference type="Proteomes" id="UP000665020"/>
    </source>
</evidence>
<reference evidence="6" key="1">
    <citation type="submission" date="2019-12" db="EMBL/GenBank/DDBJ databases">
        <authorList>
            <person name="zhang j."/>
            <person name="sun C.M."/>
        </authorList>
    </citation>
    <scope>NUCLEOTIDE SEQUENCE</scope>
    <source>
        <strain evidence="6">NS-1</strain>
    </source>
</reference>
<evidence type="ECO:0000256" key="1">
    <source>
        <dbReference type="ARBA" id="ARBA00004127"/>
    </source>
</evidence>
<keyword evidence="7" id="KW-1185">Reference proteome</keyword>
<feature type="transmembrane region" description="Helical" evidence="5">
    <location>
        <begin position="39"/>
        <end position="58"/>
    </location>
</feature>